<name>A0A1X7U973_AMPQE</name>
<dbReference type="EnsemblMetazoa" id="XM_003388533.3">
    <property type="protein sequence ID" value="XP_003388581.1"/>
    <property type="gene ID" value="LOC100638862"/>
</dbReference>
<dbReference type="EnsemblMetazoa" id="Aqu2.1.24507_001">
    <property type="protein sequence ID" value="Aqu2.1.24507_001"/>
    <property type="gene ID" value="Aqu2.1.24507"/>
</dbReference>
<evidence type="ECO:0000313" key="1">
    <source>
        <dbReference type="EnsemblMetazoa" id="Aqu2.1.24507_001"/>
    </source>
</evidence>
<accession>A0A1X7U973</accession>
<keyword evidence="2" id="KW-1185">Reference proteome</keyword>
<reference evidence="2" key="1">
    <citation type="journal article" date="2010" name="Nature">
        <title>The Amphimedon queenslandica genome and the evolution of animal complexity.</title>
        <authorList>
            <person name="Srivastava M."/>
            <person name="Simakov O."/>
            <person name="Chapman J."/>
            <person name="Fahey B."/>
            <person name="Gauthier M.E."/>
            <person name="Mitros T."/>
            <person name="Richards G.S."/>
            <person name="Conaco C."/>
            <person name="Dacre M."/>
            <person name="Hellsten U."/>
            <person name="Larroux C."/>
            <person name="Putnam N.H."/>
            <person name="Stanke M."/>
            <person name="Adamska M."/>
            <person name="Darling A."/>
            <person name="Degnan S.M."/>
            <person name="Oakley T.H."/>
            <person name="Plachetzki D.C."/>
            <person name="Zhai Y."/>
            <person name="Adamski M."/>
            <person name="Calcino A."/>
            <person name="Cummins S.F."/>
            <person name="Goodstein D.M."/>
            <person name="Harris C."/>
            <person name="Jackson D.J."/>
            <person name="Leys S.P."/>
            <person name="Shu S."/>
            <person name="Woodcroft B.J."/>
            <person name="Vervoort M."/>
            <person name="Kosik K.S."/>
            <person name="Manning G."/>
            <person name="Degnan B.M."/>
            <person name="Rokhsar D.S."/>
        </authorList>
    </citation>
    <scope>NUCLEOTIDE SEQUENCE [LARGE SCALE GENOMIC DNA]</scope>
</reference>
<reference evidence="1" key="2">
    <citation type="submission" date="2017-05" db="UniProtKB">
        <authorList>
            <consortium name="EnsemblMetazoa"/>
        </authorList>
    </citation>
    <scope>IDENTIFICATION</scope>
</reference>
<evidence type="ECO:0000313" key="2">
    <source>
        <dbReference type="Proteomes" id="UP000007879"/>
    </source>
</evidence>
<gene>
    <name evidence="1" type="primary">100638862</name>
</gene>
<dbReference type="Proteomes" id="UP000007879">
    <property type="component" value="Unassembled WGS sequence"/>
</dbReference>
<protein>
    <recommendedName>
        <fullName evidence="3">Ornithine decarboxylase antizyme</fullName>
    </recommendedName>
</protein>
<sequence>MSSKRETKFTEKIRAPPPPVISTVVPEGGSWTICIDDFTLEGGEEADDDDNLAYRRLLHSLYLDQESSFSVFKFSLCPPGGKEGGVNLSLRVLHVEDTFFFYLDTKNLSSFSTQFLTSLLDYAESINVLTVYCLIPVALPDPQRKSIIKSFQMMSFQLVHPLKNPLRTNNGPQYSFLKYCIHSDSDSDQDTD</sequence>
<proteinExistence type="predicted"/>
<evidence type="ECO:0008006" key="3">
    <source>
        <dbReference type="Google" id="ProtNLM"/>
    </source>
</evidence>
<dbReference type="InterPro" id="IPR038581">
    <property type="entry name" value="ODC_AZ_sf"/>
</dbReference>
<dbReference type="Gene3D" id="3.40.630.60">
    <property type="match status" value="1"/>
</dbReference>
<dbReference type="KEGG" id="aqu:100638862"/>
<dbReference type="InParanoid" id="A0A1X7U973"/>
<dbReference type="AlphaFoldDB" id="A0A1X7U973"/>
<organism evidence="1">
    <name type="scientific">Amphimedon queenslandica</name>
    <name type="common">Sponge</name>
    <dbReference type="NCBI Taxonomy" id="400682"/>
    <lineage>
        <taxon>Eukaryota</taxon>
        <taxon>Metazoa</taxon>
        <taxon>Porifera</taxon>
        <taxon>Demospongiae</taxon>
        <taxon>Heteroscleromorpha</taxon>
        <taxon>Haplosclerida</taxon>
        <taxon>Niphatidae</taxon>
        <taxon>Amphimedon</taxon>
    </lineage>
</organism>